<reference evidence="3" key="1">
    <citation type="journal article" date="2014" name="Int. J. Syst. Evol. Microbiol.">
        <title>Complete genome sequence of Corynebacterium casei LMG S-19264T (=DSM 44701T), isolated from a smear-ripened cheese.</title>
        <authorList>
            <consortium name="US DOE Joint Genome Institute (JGI-PGF)"/>
            <person name="Walter F."/>
            <person name="Albersmeier A."/>
            <person name="Kalinowski J."/>
            <person name="Ruckert C."/>
        </authorList>
    </citation>
    <scope>NUCLEOTIDE SEQUENCE</scope>
    <source>
        <strain evidence="3">VKM B-2347</strain>
    </source>
</reference>
<proteinExistence type="inferred from homology"/>
<dbReference type="AlphaFoldDB" id="A0A9W6MW36"/>
<dbReference type="GO" id="GO:0016491">
    <property type="term" value="F:oxidoreductase activity"/>
    <property type="evidence" value="ECO:0007669"/>
    <property type="project" value="InterPro"/>
</dbReference>
<dbReference type="Pfam" id="PF04954">
    <property type="entry name" value="SIP"/>
    <property type="match status" value="1"/>
</dbReference>
<dbReference type="SUPFAM" id="SSF63380">
    <property type="entry name" value="Riboflavin synthase domain-like"/>
    <property type="match status" value="1"/>
</dbReference>
<dbReference type="RefSeq" id="WP_271169307.1">
    <property type="nucleotide sequence ID" value="NZ_BSFI01000019.1"/>
</dbReference>
<evidence type="ECO:0000313" key="4">
    <source>
        <dbReference type="Proteomes" id="UP001143372"/>
    </source>
</evidence>
<dbReference type="InterPro" id="IPR039261">
    <property type="entry name" value="FNR_nucleotide-bd"/>
</dbReference>
<dbReference type="InterPro" id="IPR007037">
    <property type="entry name" value="SIP_rossman_dom"/>
</dbReference>
<evidence type="ECO:0000256" key="1">
    <source>
        <dbReference type="ARBA" id="ARBA00035644"/>
    </source>
</evidence>
<feature type="domain" description="FAD-binding FR-type" evidence="2">
    <location>
        <begin position="25"/>
        <end position="125"/>
    </location>
</feature>
<evidence type="ECO:0000313" key="3">
    <source>
        <dbReference type="EMBL" id="GLK69069.1"/>
    </source>
</evidence>
<protein>
    <recommendedName>
        <fullName evidence="2">FAD-binding FR-type domain-containing protein</fullName>
    </recommendedName>
</protein>
<gene>
    <name evidence="3" type="ORF">GCM10008179_27070</name>
</gene>
<name>A0A9W6MW36_9HYPH</name>
<sequence length="248" mass="26445">MLPVDSSKHRSDKVAGRLSRALLGLLMKRATVVATKRLTDRFRLITLEGSALEGVAWTPGLKIQIAMGSAFVARTYTPIEWDIEGGRTQILTFAHGDGPGSRWASGLSEGDTCQFFGPRRSIDLSDVESPVVLFGDETSFGLAAALCCLPRGADAIHVFEVSDVAESRPVLEALGLGQAVLIQRIADDAHLAAAEAEALRFAAGGAHFVLTGKASSIQRISRTLKAADVRSSRVKTKAYWAQGKVGLD</sequence>
<organism evidence="3 4">
    <name type="scientific">Hansschlegelia plantiphila</name>
    <dbReference type="NCBI Taxonomy" id="374655"/>
    <lineage>
        <taxon>Bacteria</taxon>
        <taxon>Pseudomonadati</taxon>
        <taxon>Pseudomonadota</taxon>
        <taxon>Alphaproteobacteria</taxon>
        <taxon>Hyphomicrobiales</taxon>
        <taxon>Methylopilaceae</taxon>
        <taxon>Hansschlegelia</taxon>
    </lineage>
</organism>
<dbReference type="Gene3D" id="2.40.30.10">
    <property type="entry name" value="Translation factors"/>
    <property type="match status" value="1"/>
</dbReference>
<dbReference type="InterPro" id="IPR017927">
    <property type="entry name" value="FAD-bd_FR_type"/>
</dbReference>
<comment type="caution">
    <text evidence="3">The sequence shown here is derived from an EMBL/GenBank/DDBJ whole genome shotgun (WGS) entry which is preliminary data.</text>
</comment>
<dbReference type="Proteomes" id="UP001143372">
    <property type="component" value="Unassembled WGS sequence"/>
</dbReference>
<dbReference type="EMBL" id="BSFI01000019">
    <property type="protein sequence ID" value="GLK69069.1"/>
    <property type="molecule type" value="Genomic_DNA"/>
</dbReference>
<dbReference type="Gene3D" id="3.40.50.80">
    <property type="entry name" value="Nucleotide-binding domain of ferredoxin-NADP reductase (FNR) module"/>
    <property type="match status" value="1"/>
</dbReference>
<dbReference type="PANTHER" id="PTHR30157:SF0">
    <property type="entry name" value="NADPH-DEPENDENT FERRIC-CHELATE REDUCTASE"/>
    <property type="match status" value="1"/>
</dbReference>
<dbReference type="InterPro" id="IPR017938">
    <property type="entry name" value="Riboflavin_synthase-like_b-brl"/>
</dbReference>
<reference evidence="3" key="2">
    <citation type="submission" date="2023-01" db="EMBL/GenBank/DDBJ databases">
        <authorList>
            <person name="Sun Q."/>
            <person name="Evtushenko L."/>
        </authorList>
    </citation>
    <scope>NUCLEOTIDE SEQUENCE</scope>
    <source>
        <strain evidence="3">VKM B-2347</strain>
    </source>
</reference>
<keyword evidence="4" id="KW-1185">Reference proteome</keyword>
<dbReference type="CDD" id="cd06193">
    <property type="entry name" value="siderophore_interacting"/>
    <property type="match status" value="1"/>
</dbReference>
<accession>A0A9W6MW36</accession>
<dbReference type="InterPro" id="IPR039374">
    <property type="entry name" value="SIP_fam"/>
</dbReference>
<dbReference type="PROSITE" id="PS51384">
    <property type="entry name" value="FAD_FR"/>
    <property type="match status" value="1"/>
</dbReference>
<dbReference type="PANTHER" id="PTHR30157">
    <property type="entry name" value="FERRIC REDUCTASE, NADPH-DEPENDENT"/>
    <property type="match status" value="1"/>
</dbReference>
<dbReference type="Pfam" id="PF08021">
    <property type="entry name" value="FAD_binding_9"/>
    <property type="match status" value="1"/>
</dbReference>
<evidence type="ECO:0000259" key="2">
    <source>
        <dbReference type="PROSITE" id="PS51384"/>
    </source>
</evidence>
<dbReference type="InterPro" id="IPR013113">
    <property type="entry name" value="SIP_FAD-bd"/>
</dbReference>
<comment type="similarity">
    <text evidence="1">Belongs to the SIP oxidoreductase family.</text>
</comment>